<dbReference type="AlphaFoldDB" id="A0A5K3FD00"/>
<evidence type="ECO:0000256" key="2">
    <source>
        <dbReference type="ARBA" id="ARBA00022664"/>
    </source>
</evidence>
<dbReference type="InterPro" id="IPR036397">
    <property type="entry name" value="RNaseH_sf"/>
</dbReference>
<feature type="domain" description="RRM" evidence="7">
    <location>
        <begin position="485"/>
        <end position="566"/>
    </location>
</feature>
<dbReference type="InterPro" id="IPR035979">
    <property type="entry name" value="RBD_domain_sf"/>
</dbReference>
<evidence type="ECO:0000256" key="5">
    <source>
        <dbReference type="ARBA" id="ARBA00023187"/>
    </source>
</evidence>
<dbReference type="GO" id="GO:0008380">
    <property type="term" value="P:RNA splicing"/>
    <property type="evidence" value="ECO:0007669"/>
    <property type="project" value="UniProtKB-KW"/>
</dbReference>
<evidence type="ECO:0000313" key="8">
    <source>
        <dbReference type="WBParaSite" id="MCU_006870-RA"/>
    </source>
</evidence>
<evidence type="ECO:0000256" key="3">
    <source>
        <dbReference type="ARBA" id="ARBA00022737"/>
    </source>
</evidence>
<reference evidence="8" key="1">
    <citation type="submission" date="2019-11" db="UniProtKB">
        <authorList>
            <consortium name="WormBaseParasite"/>
        </authorList>
    </citation>
    <scope>IDENTIFICATION</scope>
</reference>
<comment type="similarity">
    <text evidence="1">Belongs to the ESRP family.</text>
</comment>
<accession>A0A5K3FD00</accession>
<dbReference type="WBParaSite" id="MCU_006870-RA">
    <property type="protein sequence ID" value="MCU_006870-RA"/>
    <property type="gene ID" value="MCU_006870"/>
</dbReference>
<evidence type="ECO:0000256" key="4">
    <source>
        <dbReference type="ARBA" id="ARBA00022884"/>
    </source>
</evidence>
<dbReference type="InterPro" id="IPR000504">
    <property type="entry name" value="RRM_dom"/>
</dbReference>
<dbReference type="InterPro" id="IPR012677">
    <property type="entry name" value="Nucleotide-bd_a/b_plait_sf"/>
</dbReference>
<sequence>MVEAPPGCAPLVDFLIDGSDRACVSSKMQASISVETSNGSCEAAPRVFEANQAPDCLVLLQIASTGKQGAELGSDECPLVMITAKIFDIHSRTVSGAEFQSRVKCPSSYLTQSIYNDQCDSTSEPGEPPNSVYEESLSEECKAFTGLKDADLVDAPSLLEALKSLDTWLTKQGLIFVGGLTDDVCDSTPAWSETRQSLSGSDRDQVAGVSDKRSFEVAVDGGTGLRLVLHQSMTQPVSLTYAHFPYLYRFIDLKKVYRLLYPKTQSLLSLPEMMRDVGLQDFDLPPGYRPELAIWVTPLISSGAHGSPLLEAEGGTKVTVSEDGQPRCHEVGYWPLLYCRNMAKLCAKMTADGANWKVYECIHAQYQPIFIKSSEEVSDNVVVRARGLPWQATDAEVQHFFRGINIASGGIALVLSKAGRRSGEAVIRFTDREQRDLALRKHRHHMNHRYIEIYAARPAEFIAAAGGNTQEAEDYLSRFTSPFQTLIRMRGLPYSVSAKEIIDFFAKARCQVQFDSDGILFVNRKDGRATGDAFVMFATDSEAERALKNHRQNIGNRYIELFRSTPAEVNQVMNAVLSQSSGSSPQIWPLAFDNYASHQKVSDTLEIQSPSLYCESTKRPLIPNSAFSFSHISMLNMLPFTVALRDSETSALPLTLSGMTTPLPSTSNYLMRIKGMPLGTTVYDILNFLGIYWQAVALHGIHLIYTPEGAPSGEAFVRFVSEQAVQLVVASKQGHPIMCATTGAQTCVQLSQATPAETVDFVSIPGSQPAVNWTTTAAFSAVPHACQFLPSGLAAPLIMQLGGLSPFLTATTVTTTTGGGFKANPRPTSSMLNIDSDLFCP</sequence>
<keyword evidence="5" id="KW-0508">mRNA splicing</keyword>
<dbReference type="GO" id="GO:0003723">
    <property type="term" value="F:RNA binding"/>
    <property type="evidence" value="ECO:0007669"/>
    <property type="project" value="UniProtKB-UniRule"/>
</dbReference>
<keyword evidence="4 6" id="KW-0694">RNA-binding</keyword>
<keyword evidence="3" id="KW-0677">Repeat</keyword>
<organism evidence="8">
    <name type="scientific">Mesocestoides corti</name>
    <name type="common">Flatworm</name>
    <dbReference type="NCBI Taxonomy" id="53468"/>
    <lineage>
        <taxon>Eukaryota</taxon>
        <taxon>Metazoa</taxon>
        <taxon>Spiralia</taxon>
        <taxon>Lophotrochozoa</taxon>
        <taxon>Platyhelminthes</taxon>
        <taxon>Cestoda</taxon>
        <taxon>Eucestoda</taxon>
        <taxon>Cyclophyllidea</taxon>
        <taxon>Mesocestoididae</taxon>
        <taxon>Mesocestoides</taxon>
    </lineage>
</organism>
<evidence type="ECO:0000256" key="1">
    <source>
        <dbReference type="ARBA" id="ARBA00008866"/>
    </source>
</evidence>
<dbReference type="InterPro" id="IPR050666">
    <property type="entry name" value="ESRP"/>
</dbReference>
<name>A0A5K3FD00_MESCO</name>
<protein>
    <submittedName>
        <fullName evidence="8">RRM domain-containing protein</fullName>
    </submittedName>
</protein>
<evidence type="ECO:0000256" key="6">
    <source>
        <dbReference type="PROSITE-ProRule" id="PRU00176"/>
    </source>
</evidence>
<proteinExistence type="inferred from homology"/>
<dbReference type="Gene3D" id="3.30.70.330">
    <property type="match status" value="3"/>
</dbReference>
<dbReference type="SUPFAM" id="SSF54928">
    <property type="entry name" value="RNA-binding domain, RBD"/>
    <property type="match status" value="3"/>
</dbReference>
<evidence type="ECO:0000259" key="7">
    <source>
        <dbReference type="PROSITE" id="PS50102"/>
    </source>
</evidence>
<dbReference type="PANTHER" id="PTHR13976">
    <property type="entry name" value="HETEROGENEOUS NUCLEAR RIBONUCLEOPROTEIN-RELATED"/>
    <property type="match status" value="1"/>
</dbReference>
<dbReference type="Gene3D" id="3.30.420.10">
    <property type="entry name" value="Ribonuclease H-like superfamily/Ribonuclease H"/>
    <property type="match status" value="1"/>
</dbReference>
<dbReference type="GO" id="GO:0006397">
    <property type="term" value="P:mRNA processing"/>
    <property type="evidence" value="ECO:0007669"/>
    <property type="project" value="UniProtKB-KW"/>
</dbReference>
<dbReference type="PROSITE" id="PS50102">
    <property type="entry name" value="RRM"/>
    <property type="match status" value="1"/>
</dbReference>
<keyword evidence="2" id="KW-0507">mRNA processing</keyword>
<dbReference type="SMART" id="SM00360">
    <property type="entry name" value="RRM"/>
    <property type="match status" value="3"/>
</dbReference>